<sequence length="514" mass="59102">MLVCKLCEHQYKMSQFCDHTRLCELIVRGCSKEMSCMNRFKLLVTYLRDSYGCKMIKNTFKYTQLIELLPSSKVPSCYLKVGKLIEAIKTLCVDLEDVILLTFARAITDVLVTYQKLLIEYCEGKGCKNMWSFLSILSTTAKQTKQEVLQRPDSNLTTVDDFDIVKKFSAGAYSRIYLVKKKSTGDYYAMKVMRKDDMIRKNVVDSVLVEKNFLSNAHNNSVVKLFWAFQDDVNLYLIMEYCPGGDLATLLEQIGCFSEHVAKVYSAEIILSLHYIHALGCVHKDIKPDNILIDKNGHLVLTDFGLSSYGFVSEESVQKNGIFCTPDYAAPEILMSNSYSFASDYFALGCMMFEFVVGYPPFNAPTPDAIFMKIQEGKYCWPDDVEVSEMMKDLVDKLLSCDPNNRPNFNEIEKHIFFKDIHWSTLFDENREDIFVPELENEHDTGYFEDERTLKQNQIKKNDVISGKKGMVKRKESPGFVEFGNFNAKNVDNLVDENKRMYAKEFSQFEADNV</sequence>
<dbReference type="KEGG" id="eiv:EIN_428710"/>
<dbReference type="GO" id="GO:0005524">
    <property type="term" value="F:ATP binding"/>
    <property type="evidence" value="ECO:0007669"/>
    <property type="project" value="UniProtKB-KW"/>
</dbReference>
<evidence type="ECO:0000313" key="11">
    <source>
        <dbReference type="EMBL" id="ELP95145.1"/>
    </source>
</evidence>
<organism evidence="11 12">
    <name type="scientific">Entamoeba invadens IP1</name>
    <dbReference type="NCBI Taxonomy" id="370355"/>
    <lineage>
        <taxon>Eukaryota</taxon>
        <taxon>Amoebozoa</taxon>
        <taxon>Evosea</taxon>
        <taxon>Archamoebae</taxon>
        <taxon>Mastigamoebida</taxon>
        <taxon>Entamoebidae</taxon>
        <taxon>Entamoeba</taxon>
    </lineage>
</organism>
<dbReference type="GeneID" id="14894217"/>
<dbReference type="PROSITE" id="PS51285">
    <property type="entry name" value="AGC_KINASE_CTER"/>
    <property type="match status" value="1"/>
</dbReference>
<dbReference type="VEuPathDB" id="AmoebaDB:EIN_428710"/>
<dbReference type="FunFam" id="3.30.200.20:FF:000490">
    <property type="entry name" value="AGC family protein kinase"/>
    <property type="match status" value="1"/>
</dbReference>
<dbReference type="InterPro" id="IPR000719">
    <property type="entry name" value="Prot_kinase_dom"/>
</dbReference>
<dbReference type="GO" id="GO:0004674">
    <property type="term" value="F:protein serine/threonine kinase activity"/>
    <property type="evidence" value="ECO:0007669"/>
    <property type="project" value="UniProtKB-KW"/>
</dbReference>
<dbReference type="AlphaFoldDB" id="A0A0A1UEY4"/>
<dbReference type="PROSITE" id="PS50011">
    <property type="entry name" value="PROTEIN_KINASE_DOM"/>
    <property type="match status" value="1"/>
</dbReference>
<comment type="catalytic activity">
    <reaction evidence="8">
        <text>L-seryl-[protein] + ATP = O-phospho-L-seryl-[protein] + ADP + H(+)</text>
        <dbReference type="Rhea" id="RHEA:17989"/>
        <dbReference type="Rhea" id="RHEA-COMP:9863"/>
        <dbReference type="Rhea" id="RHEA-COMP:11604"/>
        <dbReference type="ChEBI" id="CHEBI:15378"/>
        <dbReference type="ChEBI" id="CHEBI:29999"/>
        <dbReference type="ChEBI" id="CHEBI:30616"/>
        <dbReference type="ChEBI" id="CHEBI:83421"/>
        <dbReference type="ChEBI" id="CHEBI:456216"/>
        <dbReference type="EC" id="2.7.11.1"/>
    </reaction>
</comment>
<dbReference type="RefSeq" id="XP_004261916.1">
    <property type="nucleotide sequence ID" value="XM_004261868.1"/>
</dbReference>
<evidence type="ECO:0000256" key="3">
    <source>
        <dbReference type="ARBA" id="ARBA00022679"/>
    </source>
</evidence>
<dbReference type="EC" id="2.7.11.1" evidence="1"/>
<evidence type="ECO:0000256" key="5">
    <source>
        <dbReference type="ARBA" id="ARBA00022777"/>
    </source>
</evidence>
<dbReference type="InterPro" id="IPR008271">
    <property type="entry name" value="Ser/Thr_kinase_AS"/>
</dbReference>
<name>A0A0A1UEY4_ENTIV</name>
<dbReference type="OMA" id="PREYVNT"/>
<evidence type="ECO:0000259" key="10">
    <source>
        <dbReference type="PROSITE" id="PS51285"/>
    </source>
</evidence>
<protein>
    <recommendedName>
        <fullName evidence="1">non-specific serine/threonine protein kinase</fullName>
        <ecNumber evidence="1">2.7.11.1</ecNumber>
    </recommendedName>
</protein>
<keyword evidence="12" id="KW-1185">Reference proteome</keyword>
<gene>
    <name evidence="11" type="ORF">EIN_428710</name>
</gene>
<evidence type="ECO:0000256" key="1">
    <source>
        <dbReference type="ARBA" id="ARBA00012513"/>
    </source>
</evidence>
<comment type="catalytic activity">
    <reaction evidence="7">
        <text>L-threonyl-[protein] + ATP = O-phospho-L-threonyl-[protein] + ADP + H(+)</text>
        <dbReference type="Rhea" id="RHEA:46608"/>
        <dbReference type="Rhea" id="RHEA-COMP:11060"/>
        <dbReference type="Rhea" id="RHEA-COMP:11605"/>
        <dbReference type="ChEBI" id="CHEBI:15378"/>
        <dbReference type="ChEBI" id="CHEBI:30013"/>
        <dbReference type="ChEBI" id="CHEBI:30616"/>
        <dbReference type="ChEBI" id="CHEBI:61977"/>
        <dbReference type="ChEBI" id="CHEBI:456216"/>
        <dbReference type="EC" id="2.7.11.1"/>
    </reaction>
</comment>
<keyword evidence="6" id="KW-0067">ATP-binding</keyword>
<dbReference type="PANTHER" id="PTHR24356:SF1">
    <property type="entry name" value="SERINE_THREONINE-PROTEIN KINASE GREATWALL"/>
    <property type="match status" value="1"/>
</dbReference>
<dbReference type="PANTHER" id="PTHR24356">
    <property type="entry name" value="SERINE/THREONINE-PROTEIN KINASE"/>
    <property type="match status" value="1"/>
</dbReference>
<feature type="domain" description="Protein kinase" evidence="9">
    <location>
        <begin position="162"/>
        <end position="418"/>
    </location>
</feature>
<dbReference type="InterPro" id="IPR000961">
    <property type="entry name" value="AGC-kinase_C"/>
</dbReference>
<evidence type="ECO:0000313" key="12">
    <source>
        <dbReference type="Proteomes" id="UP000014680"/>
    </source>
</evidence>
<accession>A0A0A1UEY4</accession>
<dbReference type="OrthoDB" id="63267at2759"/>
<dbReference type="CDD" id="cd05579">
    <property type="entry name" value="STKc_MAST_like"/>
    <property type="match status" value="1"/>
</dbReference>
<reference evidence="11 12" key="1">
    <citation type="submission" date="2012-10" db="EMBL/GenBank/DDBJ databases">
        <authorList>
            <person name="Zafar N."/>
            <person name="Inman J."/>
            <person name="Hall N."/>
            <person name="Lorenzi H."/>
            <person name="Caler E."/>
        </authorList>
    </citation>
    <scope>NUCLEOTIDE SEQUENCE [LARGE SCALE GENOMIC DNA]</scope>
    <source>
        <strain evidence="11 12">IP1</strain>
    </source>
</reference>
<dbReference type="InterPro" id="IPR050236">
    <property type="entry name" value="Ser_Thr_kinase_AGC"/>
</dbReference>
<dbReference type="Pfam" id="PF00069">
    <property type="entry name" value="Pkinase"/>
    <property type="match status" value="1"/>
</dbReference>
<evidence type="ECO:0000256" key="6">
    <source>
        <dbReference type="ARBA" id="ARBA00022840"/>
    </source>
</evidence>
<evidence type="ECO:0000256" key="8">
    <source>
        <dbReference type="ARBA" id="ARBA00048679"/>
    </source>
</evidence>
<dbReference type="SUPFAM" id="SSF56112">
    <property type="entry name" value="Protein kinase-like (PK-like)"/>
    <property type="match status" value="1"/>
</dbReference>
<evidence type="ECO:0000256" key="2">
    <source>
        <dbReference type="ARBA" id="ARBA00022527"/>
    </source>
</evidence>
<evidence type="ECO:0000256" key="4">
    <source>
        <dbReference type="ARBA" id="ARBA00022741"/>
    </source>
</evidence>
<evidence type="ECO:0000259" key="9">
    <source>
        <dbReference type="PROSITE" id="PS50011"/>
    </source>
</evidence>
<dbReference type="Gene3D" id="1.10.510.10">
    <property type="entry name" value="Transferase(Phosphotransferase) domain 1"/>
    <property type="match status" value="1"/>
</dbReference>
<dbReference type="Proteomes" id="UP000014680">
    <property type="component" value="Unassembled WGS sequence"/>
</dbReference>
<keyword evidence="5 11" id="KW-0418">Kinase</keyword>
<keyword evidence="2" id="KW-0723">Serine/threonine-protein kinase</keyword>
<dbReference type="SMART" id="SM00220">
    <property type="entry name" value="S_TKc"/>
    <property type="match status" value="1"/>
</dbReference>
<keyword evidence="4" id="KW-0547">Nucleotide-binding</keyword>
<dbReference type="EMBL" id="KB206168">
    <property type="protein sequence ID" value="ELP95145.1"/>
    <property type="molecule type" value="Genomic_DNA"/>
</dbReference>
<dbReference type="PROSITE" id="PS00108">
    <property type="entry name" value="PROTEIN_KINASE_ST"/>
    <property type="match status" value="1"/>
</dbReference>
<dbReference type="GO" id="GO:0035556">
    <property type="term" value="P:intracellular signal transduction"/>
    <property type="evidence" value="ECO:0007669"/>
    <property type="project" value="TreeGrafter"/>
</dbReference>
<proteinExistence type="predicted"/>
<evidence type="ECO:0000256" key="7">
    <source>
        <dbReference type="ARBA" id="ARBA00047899"/>
    </source>
</evidence>
<dbReference type="Gene3D" id="3.30.200.20">
    <property type="entry name" value="Phosphorylase Kinase, domain 1"/>
    <property type="match status" value="1"/>
</dbReference>
<keyword evidence="3 11" id="KW-0808">Transferase</keyword>
<dbReference type="FunFam" id="1.10.510.10:FF:000674">
    <property type="entry name" value="Serine/threonine protein kinase, putative"/>
    <property type="match status" value="1"/>
</dbReference>
<feature type="domain" description="AGC-kinase C-terminal" evidence="10">
    <location>
        <begin position="419"/>
        <end position="498"/>
    </location>
</feature>
<dbReference type="InterPro" id="IPR011009">
    <property type="entry name" value="Kinase-like_dom_sf"/>
</dbReference>
<dbReference type="GO" id="GO:0106310">
    <property type="term" value="F:protein serine kinase activity"/>
    <property type="evidence" value="ECO:0007669"/>
    <property type="project" value="RHEA"/>
</dbReference>